<dbReference type="InterPro" id="IPR036844">
    <property type="entry name" value="Hint_dom_sf"/>
</dbReference>
<evidence type="ECO:0000259" key="1">
    <source>
        <dbReference type="PROSITE" id="PS50234"/>
    </source>
</evidence>
<reference evidence="2" key="1">
    <citation type="submission" date="2021-01" db="EMBL/GenBank/DDBJ databases">
        <authorList>
            <person name="Corre E."/>
            <person name="Pelletier E."/>
            <person name="Niang G."/>
            <person name="Scheremetjew M."/>
            <person name="Finn R."/>
            <person name="Kale V."/>
            <person name="Holt S."/>
            <person name="Cochrane G."/>
            <person name="Meng A."/>
            <person name="Brown T."/>
            <person name="Cohen L."/>
        </authorList>
    </citation>
    <scope>NUCLEOTIDE SEQUENCE</scope>
    <source>
        <strain evidence="2">CCMP3105</strain>
    </source>
</reference>
<dbReference type="AlphaFoldDB" id="A0A7S4W0Z9"/>
<sequence length="659" mass="69859">MTDADVKLAVSTQDAGDSVTKLNISLQTPPGGERQPSDIVCILDISGSMGMEATIAGASGAAESHGLSLLDVAKHGVRTIAHALNEKDRLAVVWFNHSADVLWPLTAMDEAGKALAEEKLDGLSQMGGTNIWEGLRVGLDCLQGAKEVGRFGHMMLLTDGESQGRDTIVPNLMSYKEKQEFLPGSINTFGFGYNLDSRLLVDLANAGQGSYSFIPDAGFVGTAFVNMMSQLLSTMAQEVYLTIEKPDEGLQLLDPVVLGGWAVEDKTDFYGVPLGSLQFGQSKDVVLTVKVTSPGDIAFAARYKTNRGETVPVQNVVAKVPGEADTSLRAEEQWCRSIFAQELKQALATMAQSNTEATLASCLKLMTDVSEKIKASPAAAEPNVAALLEDILGQTSEALSRRDWYVRWGQHYLPSVMFAHKLQICNNFKDPGVQVYGKGELFTDLRDQADELFCKIPAPKPTARRSASRTSHAAPVSMAAYHDSSGVCVDGGCLVQLAGGVQRRVADLKRGDRVLGSDGTEAELLCLVRTACAGGRAQLVELPGGLRLTAHHPVLAGGKWCFPGELAETKDLPCEAVYSFVLGGGAPAMCVAGVHCAALGHGIQEGAAAHPYFATQKAVEDLSGFAGFKDGLVDLSMGSVLRDPETGLVCGLAEAGLRG</sequence>
<organism evidence="2">
    <name type="scientific">Alexandrium monilatum</name>
    <dbReference type="NCBI Taxonomy" id="311494"/>
    <lineage>
        <taxon>Eukaryota</taxon>
        <taxon>Sar</taxon>
        <taxon>Alveolata</taxon>
        <taxon>Dinophyceae</taxon>
        <taxon>Gonyaulacales</taxon>
        <taxon>Pyrocystaceae</taxon>
        <taxon>Alexandrium</taxon>
    </lineage>
</organism>
<protein>
    <recommendedName>
        <fullName evidence="1">VWFA domain-containing protein</fullName>
    </recommendedName>
</protein>
<dbReference type="InterPro" id="IPR002035">
    <property type="entry name" value="VWF_A"/>
</dbReference>
<dbReference type="InterPro" id="IPR032838">
    <property type="entry name" value="Vwaint_dom"/>
</dbReference>
<dbReference type="InterPro" id="IPR036465">
    <property type="entry name" value="vWFA_dom_sf"/>
</dbReference>
<gene>
    <name evidence="2" type="ORF">AMON00008_LOCUS49735</name>
</gene>
<dbReference type="SUPFAM" id="SSF53300">
    <property type="entry name" value="vWA-like"/>
    <property type="match status" value="1"/>
</dbReference>
<dbReference type="SUPFAM" id="SSF51294">
    <property type="entry name" value="Hedgehog/intein (Hint) domain"/>
    <property type="match status" value="1"/>
</dbReference>
<feature type="domain" description="VWFA" evidence="1">
    <location>
        <begin position="38"/>
        <end position="235"/>
    </location>
</feature>
<dbReference type="Pfam" id="PF14623">
    <property type="entry name" value="Vint"/>
    <property type="match status" value="1"/>
</dbReference>
<dbReference type="InterPro" id="IPR039510">
    <property type="entry name" value="Vint_dom"/>
</dbReference>
<dbReference type="InterPro" id="IPR051266">
    <property type="entry name" value="CLCR"/>
</dbReference>
<proteinExistence type="predicted"/>
<name>A0A7S4W0Z9_9DINO</name>
<dbReference type="PANTHER" id="PTHR10579">
    <property type="entry name" value="CALCIUM-ACTIVATED CHLORIDE CHANNEL REGULATOR"/>
    <property type="match status" value="1"/>
</dbReference>
<dbReference type="Pfam" id="PF13519">
    <property type="entry name" value="VWA_2"/>
    <property type="match status" value="1"/>
</dbReference>
<evidence type="ECO:0000313" key="2">
    <source>
        <dbReference type="EMBL" id="CAE4644614.1"/>
    </source>
</evidence>
<dbReference type="SMART" id="SM00327">
    <property type="entry name" value="VWA"/>
    <property type="match status" value="1"/>
</dbReference>
<accession>A0A7S4W0Z9</accession>
<dbReference type="PANTHER" id="PTHR10579:SF156">
    <property type="entry name" value="VWFA DOMAIN-CONTAINING PROTEIN"/>
    <property type="match status" value="1"/>
</dbReference>
<dbReference type="PROSITE" id="PS50234">
    <property type="entry name" value="VWFA"/>
    <property type="match status" value="1"/>
</dbReference>
<dbReference type="Pfam" id="PF14624">
    <property type="entry name" value="Vwaint"/>
    <property type="match status" value="1"/>
</dbReference>
<dbReference type="EMBL" id="HBNR01070220">
    <property type="protein sequence ID" value="CAE4644614.1"/>
    <property type="molecule type" value="Transcribed_RNA"/>
</dbReference>
<dbReference type="Gene3D" id="3.40.50.410">
    <property type="entry name" value="von Willebrand factor, type A domain"/>
    <property type="match status" value="1"/>
</dbReference>